<reference evidence="2 3" key="1">
    <citation type="journal article" date="2015" name="Nature">
        <title>rRNA introns, odd ribosomes, and small enigmatic genomes across a large radiation of phyla.</title>
        <authorList>
            <person name="Brown C.T."/>
            <person name="Hug L.A."/>
            <person name="Thomas B.C."/>
            <person name="Sharon I."/>
            <person name="Castelle C.J."/>
            <person name="Singh A."/>
            <person name="Wilkins M.J."/>
            <person name="Williams K.H."/>
            <person name="Banfield J.F."/>
        </authorList>
    </citation>
    <scope>NUCLEOTIDE SEQUENCE [LARGE SCALE GENOMIC DNA]</scope>
</reference>
<dbReference type="AlphaFoldDB" id="A0A0G0W8J7"/>
<evidence type="ECO:0000313" key="3">
    <source>
        <dbReference type="Proteomes" id="UP000033869"/>
    </source>
</evidence>
<comment type="caution">
    <text evidence="2">The sequence shown here is derived from an EMBL/GenBank/DDBJ whole genome shotgun (WGS) entry which is preliminary data.</text>
</comment>
<name>A0A0G0W8J7_UNCC2</name>
<keyword evidence="1" id="KW-1133">Transmembrane helix</keyword>
<organism evidence="2 3">
    <name type="scientific">candidate division CPR2 bacterium GW2011_GWC1_41_48</name>
    <dbReference type="NCBI Taxonomy" id="1618344"/>
    <lineage>
        <taxon>Bacteria</taxon>
        <taxon>Bacteria division CPR2</taxon>
    </lineage>
</organism>
<proteinExistence type="predicted"/>
<feature type="transmembrane region" description="Helical" evidence="1">
    <location>
        <begin position="12"/>
        <end position="31"/>
    </location>
</feature>
<dbReference type="Proteomes" id="UP000033869">
    <property type="component" value="Unassembled WGS sequence"/>
</dbReference>
<sequence>MRNNKGFTLIEYIVATVLLALLILFAVNIYVTVSRNLILANETRTMQSEIRNISDAISRVASNSVYAEIDSPTPYSDGVNPVEVGKISFWTKYDPQSRDDILPDYILEHVVTGGENTLKLTRLINNVPVTQPMVNTSYQISEFKAMLKKSVPPVLDFEIHLKGTGEAEDRYAFESNETYIRSSVAIGGQRGE</sequence>
<keyword evidence="1" id="KW-0472">Membrane</keyword>
<gene>
    <name evidence="2" type="ORF">UU65_C0002G0092</name>
</gene>
<dbReference type="EMBL" id="LCBL01000002">
    <property type="protein sequence ID" value="KKS09314.1"/>
    <property type="molecule type" value="Genomic_DNA"/>
</dbReference>
<evidence type="ECO:0000313" key="2">
    <source>
        <dbReference type="EMBL" id="KKS09314.1"/>
    </source>
</evidence>
<accession>A0A0G0W8J7</accession>
<evidence type="ECO:0000256" key="1">
    <source>
        <dbReference type="SAM" id="Phobius"/>
    </source>
</evidence>
<dbReference type="NCBIfam" id="TIGR02532">
    <property type="entry name" value="IV_pilin_GFxxxE"/>
    <property type="match status" value="1"/>
</dbReference>
<dbReference type="InterPro" id="IPR012902">
    <property type="entry name" value="N_methyl_site"/>
</dbReference>
<protein>
    <submittedName>
        <fullName evidence="2">Uncharacterized protein</fullName>
    </submittedName>
</protein>
<dbReference type="Pfam" id="PF07963">
    <property type="entry name" value="N_methyl"/>
    <property type="match status" value="1"/>
</dbReference>
<keyword evidence="1" id="KW-0812">Transmembrane</keyword>